<dbReference type="OrthoDB" id="369870at2"/>
<dbReference type="Proteomes" id="UP000315252">
    <property type="component" value="Unassembled WGS sequence"/>
</dbReference>
<organism evidence="10 11">
    <name type="scientific">Denitrobaculum tricleocarpae</name>
    <dbReference type="NCBI Taxonomy" id="2591009"/>
    <lineage>
        <taxon>Bacteria</taxon>
        <taxon>Pseudomonadati</taxon>
        <taxon>Pseudomonadota</taxon>
        <taxon>Alphaproteobacteria</taxon>
        <taxon>Rhodospirillales</taxon>
        <taxon>Rhodospirillaceae</taxon>
        <taxon>Denitrobaculum</taxon>
    </lineage>
</organism>
<sequence length="299" mass="33552">MSKKETRLGAAYALGAFILWGINPLYFKAVDTIPVFEVLAHRVLWSVVFLAVLLTVARRWRPLRQALRDRKTLYMLLLSTLFISINWFFFIWAVAAERVLETSLGYYINPLVNVVLGMFFLRERLSRWQGIAVGLAAIGVLNLALQSGSVPWVSLLLAFTFGFYGLVRKTIKVESVDGLFAETAMVLPLALGYILYLSMNGQGSLGRVDLQTDLLLVMAGIVTAMPLIWFTSGARRLNYSTIGLFQYLAPTCQFGLAILVFGETFTWAHVVTFSCIWMALVIYSAQSWLLARRRLSSPA</sequence>
<evidence type="ECO:0000313" key="10">
    <source>
        <dbReference type="EMBL" id="TQV81662.1"/>
    </source>
</evidence>
<evidence type="ECO:0000256" key="2">
    <source>
        <dbReference type="ARBA" id="ARBA00007362"/>
    </source>
</evidence>
<keyword evidence="11" id="KW-1185">Reference proteome</keyword>
<feature type="transmembrane region" description="Helical" evidence="8">
    <location>
        <begin position="39"/>
        <end position="60"/>
    </location>
</feature>
<keyword evidence="3" id="KW-0813">Transport</keyword>
<feature type="domain" description="EamA" evidence="9">
    <location>
        <begin position="8"/>
        <end position="141"/>
    </location>
</feature>
<keyword evidence="7 8" id="KW-0472">Membrane</keyword>
<comment type="similarity">
    <text evidence="2">Belongs to the EamA transporter family.</text>
</comment>
<dbReference type="SUPFAM" id="SSF103481">
    <property type="entry name" value="Multidrug resistance efflux transporter EmrE"/>
    <property type="match status" value="1"/>
</dbReference>
<feature type="transmembrane region" description="Helical" evidence="8">
    <location>
        <begin position="267"/>
        <end position="291"/>
    </location>
</feature>
<dbReference type="EMBL" id="VHSH01000002">
    <property type="protein sequence ID" value="TQV81662.1"/>
    <property type="molecule type" value="Genomic_DNA"/>
</dbReference>
<evidence type="ECO:0000256" key="3">
    <source>
        <dbReference type="ARBA" id="ARBA00022448"/>
    </source>
</evidence>
<dbReference type="AlphaFoldDB" id="A0A545TWS6"/>
<comment type="subcellular location">
    <subcellularLocation>
        <location evidence="1">Cell membrane</location>
        <topology evidence="1">Multi-pass membrane protein</topology>
    </subcellularLocation>
</comment>
<dbReference type="GO" id="GO:0005886">
    <property type="term" value="C:plasma membrane"/>
    <property type="evidence" value="ECO:0007669"/>
    <property type="project" value="UniProtKB-SubCell"/>
</dbReference>
<feature type="transmembrane region" description="Helical" evidence="8">
    <location>
        <begin position="242"/>
        <end position="261"/>
    </location>
</feature>
<evidence type="ECO:0000256" key="1">
    <source>
        <dbReference type="ARBA" id="ARBA00004651"/>
    </source>
</evidence>
<feature type="transmembrane region" description="Helical" evidence="8">
    <location>
        <begin position="179"/>
        <end position="198"/>
    </location>
</feature>
<evidence type="ECO:0000256" key="5">
    <source>
        <dbReference type="ARBA" id="ARBA00022692"/>
    </source>
</evidence>
<evidence type="ECO:0000256" key="4">
    <source>
        <dbReference type="ARBA" id="ARBA00022475"/>
    </source>
</evidence>
<feature type="transmembrane region" description="Helical" evidence="8">
    <location>
        <begin position="210"/>
        <end position="230"/>
    </location>
</feature>
<proteinExistence type="inferred from homology"/>
<gene>
    <name evidence="10" type="primary">rarD</name>
    <name evidence="10" type="ORF">FKG95_05275</name>
</gene>
<evidence type="ECO:0000256" key="8">
    <source>
        <dbReference type="SAM" id="Phobius"/>
    </source>
</evidence>
<feature type="transmembrane region" description="Helical" evidence="8">
    <location>
        <begin position="9"/>
        <end position="27"/>
    </location>
</feature>
<dbReference type="NCBIfam" id="TIGR00688">
    <property type="entry name" value="rarD"/>
    <property type="match status" value="1"/>
</dbReference>
<name>A0A545TWS6_9PROT</name>
<evidence type="ECO:0000256" key="6">
    <source>
        <dbReference type="ARBA" id="ARBA00022989"/>
    </source>
</evidence>
<evidence type="ECO:0000259" key="9">
    <source>
        <dbReference type="Pfam" id="PF00892"/>
    </source>
</evidence>
<keyword evidence="4" id="KW-1003">Cell membrane</keyword>
<dbReference type="PANTHER" id="PTHR22911:SF137">
    <property type="entry name" value="SOLUTE CARRIER FAMILY 35 MEMBER G2-RELATED"/>
    <property type="match status" value="1"/>
</dbReference>
<comment type="caution">
    <text evidence="10">The sequence shown here is derived from an EMBL/GenBank/DDBJ whole genome shotgun (WGS) entry which is preliminary data.</text>
</comment>
<evidence type="ECO:0000313" key="11">
    <source>
        <dbReference type="Proteomes" id="UP000315252"/>
    </source>
</evidence>
<dbReference type="Pfam" id="PF00892">
    <property type="entry name" value="EamA"/>
    <property type="match status" value="1"/>
</dbReference>
<reference evidence="10 11" key="1">
    <citation type="submission" date="2019-06" db="EMBL/GenBank/DDBJ databases">
        <title>Whole genome sequence for Rhodospirillaceae sp. R148.</title>
        <authorList>
            <person name="Wang G."/>
        </authorList>
    </citation>
    <scope>NUCLEOTIDE SEQUENCE [LARGE SCALE GENOMIC DNA]</scope>
    <source>
        <strain evidence="10 11">R148</strain>
    </source>
</reference>
<feature type="transmembrane region" description="Helical" evidence="8">
    <location>
        <begin position="128"/>
        <end position="145"/>
    </location>
</feature>
<accession>A0A545TWS6</accession>
<dbReference type="RefSeq" id="WP_142895293.1">
    <property type="nucleotide sequence ID" value="NZ_ML660053.1"/>
</dbReference>
<feature type="transmembrane region" description="Helical" evidence="8">
    <location>
        <begin position="104"/>
        <end position="121"/>
    </location>
</feature>
<dbReference type="PANTHER" id="PTHR22911">
    <property type="entry name" value="ACYL-MALONYL CONDENSING ENZYME-RELATED"/>
    <property type="match status" value="1"/>
</dbReference>
<evidence type="ECO:0000256" key="7">
    <source>
        <dbReference type="ARBA" id="ARBA00023136"/>
    </source>
</evidence>
<feature type="transmembrane region" description="Helical" evidence="8">
    <location>
        <begin position="72"/>
        <end position="92"/>
    </location>
</feature>
<dbReference type="InterPro" id="IPR000620">
    <property type="entry name" value="EamA_dom"/>
</dbReference>
<dbReference type="Gene3D" id="1.10.3730.20">
    <property type="match status" value="1"/>
</dbReference>
<protein>
    <submittedName>
        <fullName evidence="10">EamA family transporter RarD</fullName>
    </submittedName>
</protein>
<dbReference type="InterPro" id="IPR037185">
    <property type="entry name" value="EmrE-like"/>
</dbReference>
<keyword evidence="6 8" id="KW-1133">Transmembrane helix</keyword>
<keyword evidence="5 8" id="KW-0812">Transmembrane</keyword>
<feature type="transmembrane region" description="Helical" evidence="8">
    <location>
        <begin position="151"/>
        <end position="167"/>
    </location>
</feature>
<dbReference type="InterPro" id="IPR004626">
    <property type="entry name" value="RarD"/>
</dbReference>